<evidence type="ECO:0000256" key="3">
    <source>
        <dbReference type="ARBA" id="ARBA00022723"/>
    </source>
</evidence>
<keyword evidence="1" id="KW-0813">Transport</keyword>
<keyword evidence="4" id="KW-0408">Iron</keyword>
<dbReference type="Gene3D" id="1.10.490.10">
    <property type="entry name" value="Globins"/>
    <property type="match status" value="1"/>
</dbReference>
<dbReference type="Pfam" id="PF01152">
    <property type="entry name" value="Bac_globin"/>
    <property type="match status" value="1"/>
</dbReference>
<keyword evidence="7" id="KW-1185">Reference proteome</keyword>
<name>A0A975IT66_9CAUL</name>
<evidence type="ECO:0000313" key="7">
    <source>
        <dbReference type="Proteomes" id="UP000676409"/>
    </source>
</evidence>
<dbReference type="GO" id="GO:0020037">
    <property type="term" value="F:heme binding"/>
    <property type="evidence" value="ECO:0007669"/>
    <property type="project" value="InterPro"/>
</dbReference>
<evidence type="ECO:0000256" key="5">
    <source>
        <dbReference type="SAM" id="MobiDB-lite"/>
    </source>
</evidence>
<reference evidence="6" key="1">
    <citation type="submission" date="2021-04" db="EMBL/GenBank/DDBJ databases">
        <title>The complete genome sequence of Caulobacter sp. S6.</title>
        <authorList>
            <person name="Tang Y."/>
            <person name="Ouyang W."/>
            <person name="Liu Q."/>
            <person name="Huang B."/>
            <person name="Guo Z."/>
            <person name="Lei P."/>
        </authorList>
    </citation>
    <scope>NUCLEOTIDE SEQUENCE</scope>
    <source>
        <strain evidence="6">S6</strain>
    </source>
</reference>
<gene>
    <name evidence="6" type="ORF">KCG34_13725</name>
</gene>
<dbReference type="RefSeq" id="WP_211936211.1">
    <property type="nucleotide sequence ID" value="NZ_CP073078.1"/>
</dbReference>
<proteinExistence type="predicted"/>
<dbReference type="Proteomes" id="UP000676409">
    <property type="component" value="Chromosome"/>
</dbReference>
<organism evidence="6 7">
    <name type="scientific">Phenylobacterium montanum</name>
    <dbReference type="NCBI Taxonomy" id="2823693"/>
    <lineage>
        <taxon>Bacteria</taxon>
        <taxon>Pseudomonadati</taxon>
        <taxon>Pseudomonadota</taxon>
        <taxon>Alphaproteobacteria</taxon>
        <taxon>Caulobacterales</taxon>
        <taxon>Caulobacteraceae</taxon>
        <taxon>Phenylobacterium</taxon>
    </lineage>
</organism>
<dbReference type="AlphaFoldDB" id="A0A975IT66"/>
<dbReference type="InterPro" id="IPR012292">
    <property type="entry name" value="Globin/Proto"/>
</dbReference>
<dbReference type="GO" id="GO:0019825">
    <property type="term" value="F:oxygen binding"/>
    <property type="evidence" value="ECO:0007669"/>
    <property type="project" value="InterPro"/>
</dbReference>
<evidence type="ECO:0000256" key="4">
    <source>
        <dbReference type="ARBA" id="ARBA00023004"/>
    </source>
</evidence>
<feature type="region of interest" description="Disordered" evidence="5">
    <location>
        <begin position="140"/>
        <end position="159"/>
    </location>
</feature>
<dbReference type="CDD" id="cd14775">
    <property type="entry name" value="TrHb2_O-like"/>
    <property type="match status" value="1"/>
</dbReference>
<dbReference type="GO" id="GO:0046872">
    <property type="term" value="F:metal ion binding"/>
    <property type="evidence" value="ECO:0007669"/>
    <property type="project" value="UniProtKB-KW"/>
</dbReference>
<keyword evidence="3" id="KW-0479">Metal-binding</keyword>
<dbReference type="EMBL" id="CP073078">
    <property type="protein sequence ID" value="QUD86159.1"/>
    <property type="molecule type" value="Genomic_DNA"/>
</dbReference>
<dbReference type="SUPFAM" id="SSF46458">
    <property type="entry name" value="Globin-like"/>
    <property type="match status" value="1"/>
</dbReference>
<evidence type="ECO:0000256" key="2">
    <source>
        <dbReference type="ARBA" id="ARBA00022617"/>
    </source>
</evidence>
<dbReference type="KEGG" id="caul:KCG34_13725"/>
<sequence>MSEENAIPSLCDWAGGPEALRRLARAFYAKVPADPLLGPVFAGMPAGHADRVARFIAEVLEGGPLYSGQGGSHALMISKHLGRQLTEAQRRRWVSLLLETADEAGLPDDPEFRSAFVGYLEWGSRLAVLNSRAGVSAPDPVQPMPRWNWGPPGGPYRAS</sequence>
<evidence type="ECO:0000256" key="1">
    <source>
        <dbReference type="ARBA" id="ARBA00022448"/>
    </source>
</evidence>
<dbReference type="InterPro" id="IPR009050">
    <property type="entry name" value="Globin-like_sf"/>
</dbReference>
<accession>A0A975IT66</accession>
<keyword evidence="2" id="KW-0349">Heme</keyword>
<evidence type="ECO:0000313" key="6">
    <source>
        <dbReference type="EMBL" id="QUD86159.1"/>
    </source>
</evidence>
<protein>
    <submittedName>
        <fullName evidence="6">Group II truncated hemoglobin</fullName>
    </submittedName>
</protein>
<dbReference type="InterPro" id="IPR001486">
    <property type="entry name" value="Hemoglobin_trunc"/>
</dbReference>